<dbReference type="Proteomes" id="UP001211907">
    <property type="component" value="Unassembled WGS sequence"/>
</dbReference>
<evidence type="ECO:0000313" key="4">
    <source>
        <dbReference type="EMBL" id="KAJ3122528.1"/>
    </source>
</evidence>
<keyword evidence="1" id="KW-0378">Hydrolase</keyword>
<reference evidence="4" key="1">
    <citation type="submission" date="2020-05" db="EMBL/GenBank/DDBJ databases">
        <title>Phylogenomic resolution of chytrid fungi.</title>
        <authorList>
            <person name="Stajich J.E."/>
            <person name="Amses K."/>
            <person name="Simmons R."/>
            <person name="Seto K."/>
            <person name="Myers J."/>
            <person name="Bonds A."/>
            <person name="Quandt C.A."/>
            <person name="Barry K."/>
            <person name="Liu P."/>
            <person name="Grigoriev I."/>
            <person name="Longcore J.E."/>
            <person name="James T.Y."/>
        </authorList>
    </citation>
    <scope>NUCLEOTIDE SEQUENCE</scope>
    <source>
        <strain evidence="4">JEL0513</strain>
    </source>
</reference>
<name>A0AAD5XCV2_9FUNG</name>
<accession>A0AAD5XCV2</accession>
<dbReference type="GO" id="GO:0005576">
    <property type="term" value="C:extracellular region"/>
    <property type="evidence" value="ECO:0007669"/>
    <property type="project" value="TreeGrafter"/>
</dbReference>
<keyword evidence="5" id="KW-1185">Reference proteome</keyword>
<evidence type="ECO:0008006" key="6">
    <source>
        <dbReference type="Google" id="ProtNLM"/>
    </source>
</evidence>
<feature type="region of interest" description="Disordered" evidence="3">
    <location>
        <begin position="310"/>
        <end position="333"/>
    </location>
</feature>
<evidence type="ECO:0000313" key="5">
    <source>
        <dbReference type="Proteomes" id="UP001211907"/>
    </source>
</evidence>
<dbReference type="EMBL" id="JADGJH010000801">
    <property type="protein sequence ID" value="KAJ3122528.1"/>
    <property type="molecule type" value="Genomic_DNA"/>
</dbReference>
<dbReference type="InterPro" id="IPR017853">
    <property type="entry name" value="GH"/>
</dbReference>
<organism evidence="4 5">
    <name type="scientific">Physocladia obscura</name>
    <dbReference type="NCBI Taxonomy" id="109957"/>
    <lineage>
        <taxon>Eukaryota</taxon>
        <taxon>Fungi</taxon>
        <taxon>Fungi incertae sedis</taxon>
        <taxon>Chytridiomycota</taxon>
        <taxon>Chytridiomycota incertae sedis</taxon>
        <taxon>Chytridiomycetes</taxon>
        <taxon>Chytridiales</taxon>
        <taxon>Chytriomycetaceae</taxon>
        <taxon>Physocladia</taxon>
    </lineage>
</organism>
<keyword evidence="2" id="KW-0326">Glycosidase</keyword>
<dbReference type="PANTHER" id="PTHR45708:SF49">
    <property type="entry name" value="ENDOCHITINASE"/>
    <property type="match status" value="1"/>
</dbReference>
<dbReference type="AlphaFoldDB" id="A0AAD5XCV2"/>
<evidence type="ECO:0000256" key="1">
    <source>
        <dbReference type="ARBA" id="ARBA00022801"/>
    </source>
</evidence>
<feature type="compositionally biased region" description="Low complexity" evidence="3">
    <location>
        <begin position="321"/>
        <end position="333"/>
    </location>
</feature>
<feature type="non-terminal residue" evidence="4">
    <location>
        <position position="381"/>
    </location>
</feature>
<evidence type="ECO:0000256" key="3">
    <source>
        <dbReference type="SAM" id="MobiDB-lite"/>
    </source>
</evidence>
<comment type="caution">
    <text evidence="4">The sequence shown here is derived from an EMBL/GenBank/DDBJ whole genome shotgun (WGS) entry which is preliminary data.</text>
</comment>
<protein>
    <recommendedName>
        <fullName evidence="6">Glycoside hydrolase family 18 protein</fullName>
    </recommendedName>
</protein>
<proteinExistence type="predicted"/>
<dbReference type="SUPFAM" id="SSF51445">
    <property type="entry name" value="(Trans)glycosidases"/>
    <property type="match status" value="1"/>
</dbReference>
<dbReference type="InterPro" id="IPR050542">
    <property type="entry name" value="Glycosyl_Hydrlase18_Chitinase"/>
</dbReference>
<dbReference type="PANTHER" id="PTHR45708">
    <property type="entry name" value="ENDOCHITINASE"/>
    <property type="match status" value="1"/>
</dbReference>
<dbReference type="GO" id="GO:0004568">
    <property type="term" value="F:chitinase activity"/>
    <property type="evidence" value="ECO:0007669"/>
    <property type="project" value="TreeGrafter"/>
</dbReference>
<gene>
    <name evidence="4" type="ORF">HK100_011967</name>
</gene>
<dbReference type="Gene3D" id="3.20.20.80">
    <property type="entry name" value="Glycosidases"/>
    <property type="match status" value="1"/>
</dbReference>
<sequence length="381" mass="39625">ILSYASIKGYPAIDFNNHCSFPTNTFFGWPKKSPTGLSLLNCAAVGADIKTCQSLGKKIILVVDTLDFLNTTLGAPNYPDTVATNIWNLFLGGSPPVSPFGAGVRLDGVDLHIWNNNPTGVIEFAAALRQLMGSNYLLADPIINPQNFPNPSTSFDYLVPFFLANSNSCGYIGNPVGFYQSLNQWNTYANTLPLFVGLPAWSAIRQIGSTAGDYIPAQQFISGGVVQYLTQNAPQFAGIAIMDASFDTINHPCLNDAAKSRRKYSDVIYQQLTLPANQSGPATPGPYQCLNVSISTTTSFVAVVSTSLPTGSVSSGGGSGAVTTSTSTGGSGSNNIAVNNGGAAANAAGAQATSSTTTAASDAGSVLVELGAIMMTALFLI</sequence>
<evidence type="ECO:0000256" key="2">
    <source>
        <dbReference type="ARBA" id="ARBA00023295"/>
    </source>
</evidence>